<feature type="region of interest" description="Disordered" evidence="1">
    <location>
        <begin position="94"/>
        <end position="215"/>
    </location>
</feature>
<dbReference type="SUPFAM" id="SSF54160">
    <property type="entry name" value="Chromo domain-like"/>
    <property type="match status" value="1"/>
</dbReference>
<dbReference type="AlphaFoldDB" id="A0A6G0KL33"/>
<gene>
    <name evidence="2" type="ORF">PF010_g18336</name>
</gene>
<proteinExistence type="predicted"/>
<dbReference type="Proteomes" id="UP000488956">
    <property type="component" value="Unassembled WGS sequence"/>
</dbReference>
<evidence type="ECO:0008006" key="4">
    <source>
        <dbReference type="Google" id="ProtNLM"/>
    </source>
</evidence>
<feature type="compositionally biased region" description="Polar residues" evidence="1">
    <location>
        <begin position="173"/>
        <end position="186"/>
    </location>
</feature>
<comment type="caution">
    <text evidence="2">The sequence shown here is derived from an EMBL/GenBank/DDBJ whole genome shotgun (WGS) entry which is preliminary data.</text>
</comment>
<dbReference type="EMBL" id="QXFX01001391">
    <property type="protein sequence ID" value="KAE9091075.1"/>
    <property type="molecule type" value="Genomic_DNA"/>
</dbReference>
<organism evidence="2 3">
    <name type="scientific">Phytophthora fragariae</name>
    <dbReference type="NCBI Taxonomy" id="53985"/>
    <lineage>
        <taxon>Eukaryota</taxon>
        <taxon>Sar</taxon>
        <taxon>Stramenopiles</taxon>
        <taxon>Oomycota</taxon>
        <taxon>Peronosporomycetes</taxon>
        <taxon>Peronosporales</taxon>
        <taxon>Peronosporaceae</taxon>
        <taxon>Phytophthora</taxon>
    </lineage>
</organism>
<protein>
    <recommendedName>
        <fullName evidence="4">Chromo domain-containing protein</fullName>
    </recommendedName>
</protein>
<evidence type="ECO:0000256" key="1">
    <source>
        <dbReference type="SAM" id="MobiDB-lite"/>
    </source>
</evidence>
<evidence type="ECO:0000313" key="3">
    <source>
        <dbReference type="Proteomes" id="UP000488956"/>
    </source>
</evidence>
<dbReference type="InterPro" id="IPR016197">
    <property type="entry name" value="Chromo-like_dom_sf"/>
</dbReference>
<sequence>MYADDSLEVTEELLDHVASQGILLAVDSLKEHRWNEAINDYEILVSWKGLQPIEDSYEPMLYLAKEIKVLVGKYVDTAGDQDLSNYWLCASGGGDQGAASVEEPPATQIPVQTGRRLSGKKRRRRPRGTSRNRQDDRGIGAAASGIVPADAVPNSRSRRGRGRRHASVGDGDSQASRGRSRSQTARQVLISEDAIPSSTSARSRRPTRRSSLLRT</sequence>
<feature type="compositionally biased region" description="Basic residues" evidence="1">
    <location>
        <begin position="117"/>
        <end position="130"/>
    </location>
</feature>
<name>A0A6G0KL33_9STRA</name>
<feature type="compositionally biased region" description="Basic residues" evidence="1">
    <location>
        <begin position="156"/>
        <end position="166"/>
    </location>
</feature>
<accession>A0A6G0KL33</accession>
<evidence type="ECO:0000313" key="2">
    <source>
        <dbReference type="EMBL" id="KAE9091075.1"/>
    </source>
</evidence>
<reference evidence="2 3" key="1">
    <citation type="submission" date="2018-09" db="EMBL/GenBank/DDBJ databases">
        <title>Genomic investigation of the strawberry pathogen Phytophthora fragariae indicates pathogenicity is determined by transcriptional variation in three key races.</title>
        <authorList>
            <person name="Adams T.M."/>
            <person name="Armitage A.D."/>
            <person name="Sobczyk M.K."/>
            <person name="Bates H.J."/>
            <person name="Dunwell J.M."/>
            <person name="Nellist C.F."/>
            <person name="Harrison R.J."/>
        </authorList>
    </citation>
    <scope>NUCLEOTIDE SEQUENCE [LARGE SCALE GENOMIC DNA]</scope>
    <source>
        <strain evidence="2 3">ONT-3</strain>
    </source>
</reference>